<comment type="caution">
    <text evidence="3">The sequence shown here is derived from an EMBL/GenBank/DDBJ whole genome shotgun (WGS) entry which is preliminary data.</text>
</comment>
<organism evidence="3 4">
    <name type="scientific">Folsomia candida</name>
    <name type="common">Springtail</name>
    <dbReference type="NCBI Taxonomy" id="158441"/>
    <lineage>
        <taxon>Eukaryota</taxon>
        <taxon>Metazoa</taxon>
        <taxon>Ecdysozoa</taxon>
        <taxon>Arthropoda</taxon>
        <taxon>Hexapoda</taxon>
        <taxon>Collembola</taxon>
        <taxon>Entomobryomorpha</taxon>
        <taxon>Isotomoidea</taxon>
        <taxon>Isotomidae</taxon>
        <taxon>Proisotominae</taxon>
        <taxon>Folsomia</taxon>
    </lineage>
</organism>
<accession>A0A226E3Y6</accession>
<keyword evidence="1" id="KW-0175">Coiled coil</keyword>
<feature type="region of interest" description="Disordered" evidence="2">
    <location>
        <begin position="259"/>
        <end position="311"/>
    </location>
</feature>
<feature type="compositionally biased region" description="Polar residues" evidence="2">
    <location>
        <begin position="286"/>
        <end position="295"/>
    </location>
</feature>
<evidence type="ECO:0000313" key="3">
    <source>
        <dbReference type="EMBL" id="OXA51988.1"/>
    </source>
</evidence>
<evidence type="ECO:0000256" key="1">
    <source>
        <dbReference type="SAM" id="Coils"/>
    </source>
</evidence>
<feature type="compositionally biased region" description="Basic and acidic residues" evidence="2">
    <location>
        <begin position="274"/>
        <end position="285"/>
    </location>
</feature>
<name>A0A226E3Y6_FOLCA</name>
<feature type="compositionally biased region" description="Polar residues" evidence="2">
    <location>
        <begin position="28"/>
        <end position="43"/>
    </location>
</feature>
<dbReference type="AlphaFoldDB" id="A0A226E3Y6"/>
<protein>
    <submittedName>
        <fullName evidence="3">Uncharacterized protein</fullName>
    </submittedName>
</protein>
<feature type="region of interest" description="Disordered" evidence="2">
    <location>
        <begin position="107"/>
        <end position="161"/>
    </location>
</feature>
<proteinExistence type="predicted"/>
<feature type="compositionally biased region" description="Basic and acidic residues" evidence="2">
    <location>
        <begin position="296"/>
        <end position="307"/>
    </location>
</feature>
<evidence type="ECO:0000313" key="4">
    <source>
        <dbReference type="Proteomes" id="UP000198287"/>
    </source>
</evidence>
<dbReference type="EMBL" id="LNIX01000007">
    <property type="protein sequence ID" value="OXA51988.1"/>
    <property type="molecule type" value="Genomic_DNA"/>
</dbReference>
<sequence>MSSLFESFRGVFRSRTSTNQNDNDDNASETANKSTPETKTMVSESVEADLDSGNQGVVRKPYFKAPPNEDSPYVSEVNSAQLSFENIPPGLVCITESPETGILYQVPQGLPPRQPLASNSHPNRPKSATAQVMTRMTILHNEQAPQQHDTRDDDEDDDEKWDKDDERMATLMAQIPCQITQSGHLFSKSFTTLPKPAAQSRSSHLQMSKKSSTRVFYNMAEIGVVPRPQTSPQFPTQSSQLHQTVEPDHLAVHNDATKVIDPSQTSSTTAENHISSEDQENKLGESDTTFRLSTSSDHHNADHKTESELLDFGPPAFTIPIKNDSKSLHKLPTSSRSESSETVQSIVANIISEEGDDFKERYSEWIADTLHERMDKMRQRLNTQFNSTMEQLKISKDEEIQSLHQFYKHKLKLAETSSHQFQQLIRSMEAEHRRTLQGKDDIILKLSNELGHAGQNFVHELEKQRTLIKAEVEREKTELVTQQGENIQRILGTVADTNATPLTTHGDSSLFLPSHMELTTVNLPPIQHKLTYCGDNKNMSLKYNQIQQNDWSSQDHVRYSTETNSQMDFLYEKIANLQKTLESLTQEKELMSKLHSENLSSIMSHSEQSIQELTKQLQAANDKLANLKKRHEREIKDAKVTLLNKETLYNKTFIELKRKYGDKIDGLSKIIQKIESTYA</sequence>
<keyword evidence="4" id="KW-1185">Reference proteome</keyword>
<dbReference type="Proteomes" id="UP000198287">
    <property type="component" value="Unassembled WGS sequence"/>
</dbReference>
<feature type="compositionally biased region" description="Polar residues" evidence="2">
    <location>
        <begin position="116"/>
        <end position="134"/>
    </location>
</feature>
<feature type="coiled-coil region" evidence="1">
    <location>
        <begin position="567"/>
        <end position="648"/>
    </location>
</feature>
<evidence type="ECO:0000256" key="2">
    <source>
        <dbReference type="SAM" id="MobiDB-lite"/>
    </source>
</evidence>
<feature type="compositionally biased region" description="Polar residues" evidence="2">
    <location>
        <begin position="262"/>
        <end position="273"/>
    </location>
</feature>
<reference evidence="3 4" key="1">
    <citation type="submission" date="2015-12" db="EMBL/GenBank/DDBJ databases">
        <title>The genome of Folsomia candida.</title>
        <authorList>
            <person name="Faddeeva A."/>
            <person name="Derks M.F."/>
            <person name="Anvar Y."/>
            <person name="Smit S."/>
            <person name="Van Straalen N."/>
            <person name="Roelofs D."/>
        </authorList>
    </citation>
    <scope>NUCLEOTIDE SEQUENCE [LARGE SCALE GENOMIC DNA]</scope>
    <source>
        <strain evidence="3 4">VU population</strain>
        <tissue evidence="3">Whole body</tissue>
    </source>
</reference>
<feature type="region of interest" description="Disordered" evidence="2">
    <location>
        <begin position="1"/>
        <end position="76"/>
    </location>
</feature>
<gene>
    <name evidence="3" type="ORF">Fcan01_13464</name>
</gene>